<gene>
    <name evidence="2" type="ORF">CA267_013090</name>
</gene>
<dbReference type="OrthoDB" id="9808870at2"/>
<sequence length="372" mass="41644">MYVYRKLLRYVFTILWLFTGSTELHAHELSNGYLTLGGENTRQLDGKLSLTPYDLEIEVKLDANFDGDLTWQEVTDSEPALQAYYSNILHFTQNDENCALTFKPVALDAVSTQTLITLPFQVTCKNTDPVDIHYEGVFEQDDTHKTLVTIIVGDVASSDVFSTTHRNITISGQAPSTLDTIKTFVYEGIIHIWIGIDHILFLIATLLTINLCRRDKKWVAESQISPVLKEALLLITAFTLAHSLTLTTTALGWYQPSSRWVEIGIAVSVLLTALNNIWPVVHRLGWITFAFGLLHGMGFASVFGELQASANKPLLTVASFNIGVEIGQLAIVILLVPLLLSLRHYQWYARRVMPLTSAVIALVALNWAVQRW</sequence>
<keyword evidence="1" id="KW-1133">Transmembrane helix</keyword>
<name>A0A6M4MEX8_9ALTE</name>
<organism evidence="2 3">
    <name type="scientific">Alteromonas pelagimontana</name>
    <dbReference type="NCBI Taxonomy" id="1858656"/>
    <lineage>
        <taxon>Bacteria</taxon>
        <taxon>Pseudomonadati</taxon>
        <taxon>Pseudomonadota</taxon>
        <taxon>Gammaproteobacteria</taxon>
        <taxon>Alteromonadales</taxon>
        <taxon>Alteromonadaceae</taxon>
        <taxon>Alteromonas/Salinimonas group</taxon>
        <taxon>Alteromonas</taxon>
    </lineage>
</organism>
<feature type="transmembrane region" description="Helical" evidence="1">
    <location>
        <begin position="284"/>
        <end position="303"/>
    </location>
</feature>
<feature type="transmembrane region" description="Helical" evidence="1">
    <location>
        <begin position="315"/>
        <end position="340"/>
    </location>
</feature>
<reference evidence="2 3" key="2">
    <citation type="submission" date="2020-04" db="EMBL/GenBank/DDBJ databases">
        <title>Complete genome sequence of Alteromonas pelagimontana 5.12T.</title>
        <authorList>
            <person name="Sinha R.K."/>
            <person name="Krishnan K.P."/>
            <person name="Kurian J.P."/>
        </authorList>
    </citation>
    <scope>NUCLEOTIDE SEQUENCE [LARGE SCALE GENOMIC DNA]</scope>
    <source>
        <strain evidence="2 3">5.12</strain>
    </source>
</reference>
<dbReference type="EMBL" id="CP052766">
    <property type="protein sequence ID" value="QJR81633.1"/>
    <property type="molecule type" value="Genomic_DNA"/>
</dbReference>
<dbReference type="Proteomes" id="UP000219285">
    <property type="component" value="Chromosome"/>
</dbReference>
<dbReference type="AlphaFoldDB" id="A0A6M4MEX8"/>
<dbReference type="Pfam" id="PF13795">
    <property type="entry name" value="HupE_UreJ_2"/>
    <property type="match status" value="1"/>
</dbReference>
<feature type="transmembrane region" description="Helical" evidence="1">
    <location>
        <begin position="190"/>
        <end position="211"/>
    </location>
</feature>
<feature type="transmembrane region" description="Helical" evidence="1">
    <location>
        <begin position="260"/>
        <end position="277"/>
    </location>
</feature>
<evidence type="ECO:0000313" key="2">
    <source>
        <dbReference type="EMBL" id="QJR81633.1"/>
    </source>
</evidence>
<keyword evidence="1" id="KW-0472">Membrane</keyword>
<protein>
    <submittedName>
        <fullName evidence="2">HupE/UreJ family protein</fullName>
    </submittedName>
</protein>
<feature type="transmembrane region" description="Helical" evidence="1">
    <location>
        <begin position="352"/>
        <end position="369"/>
    </location>
</feature>
<keyword evidence="3" id="KW-1185">Reference proteome</keyword>
<evidence type="ECO:0000256" key="1">
    <source>
        <dbReference type="SAM" id="Phobius"/>
    </source>
</evidence>
<reference evidence="3" key="1">
    <citation type="submission" date="2014-12" db="EMBL/GenBank/DDBJ databases">
        <title>Complete genome sequence of a multi-drug resistant Klebsiella pneumoniae.</title>
        <authorList>
            <person name="Hua X."/>
            <person name="Chen Q."/>
            <person name="Li X."/>
            <person name="Feng Y."/>
            <person name="Ruan Z."/>
            <person name="Yu Y."/>
        </authorList>
    </citation>
    <scope>NUCLEOTIDE SEQUENCE [LARGE SCALE GENOMIC DNA]</scope>
    <source>
        <strain evidence="3">5.12</strain>
    </source>
</reference>
<dbReference type="KEGG" id="apel:CA267_013090"/>
<feature type="transmembrane region" description="Helical" evidence="1">
    <location>
        <begin position="232"/>
        <end position="254"/>
    </location>
</feature>
<proteinExistence type="predicted"/>
<keyword evidence="1" id="KW-0812">Transmembrane</keyword>
<dbReference type="InterPro" id="IPR032809">
    <property type="entry name" value="Put_HupE_UreJ"/>
</dbReference>
<evidence type="ECO:0000313" key="3">
    <source>
        <dbReference type="Proteomes" id="UP000219285"/>
    </source>
</evidence>
<accession>A0A6M4MEX8</accession>
<dbReference type="RefSeq" id="WP_075610802.1">
    <property type="nucleotide sequence ID" value="NZ_CP052766.1"/>
</dbReference>